<dbReference type="Proteomes" id="UP000030008">
    <property type="component" value="Unassembled WGS sequence"/>
</dbReference>
<dbReference type="InterPro" id="IPR025351">
    <property type="entry name" value="Pvc16_N"/>
</dbReference>
<evidence type="ECO:0000259" key="1">
    <source>
        <dbReference type="Pfam" id="PF14065"/>
    </source>
</evidence>
<proteinExistence type="predicted"/>
<feature type="domain" description="Pvc16 N-terminal" evidence="1">
    <location>
        <begin position="38"/>
        <end position="164"/>
    </location>
</feature>
<evidence type="ECO:0000313" key="2">
    <source>
        <dbReference type="EMBL" id="KGJ54843.1"/>
    </source>
</evidence>
<protein>
    <recommendedName>
        <fullName evidence="1">Pvc16 N-terminal domain-containing protein</fullName>
    </recommendedName>
</protein>
<sequence length="182" mass="21147">MIHEVSRTICRHLVEQLYPDYLLDRDGVQLCIPRHEHQDVQIGIYLYDISEYSITAQRYASVDGDSRVFPPKLMELSYLIYVNEDARFGGYNKEQEEILYEKMIQTFHDLSMLDVNAAQIPIQFVNMELDSKIHVWESLHQPLQPALYLRVAPVEIASLQSEKVNIVRHVDVVTESRNKGGD</sequence>
<dbReference type="EMBL" id="JQIF01000007">
    <property type="protein sequence ID" value="KGJ54843.1"/>
    <property type="molecule type" value="Genomic_DNA"/>
</dbReference>
<dbReference type="AlphaFoldDB" id="A0A099ID09"/>
<comment type="caution">
    <text evidence="2">The sequence shown here is derived from an EMBL/GenBank/DDBJ whole genome shotgun (WGS) entry which is preliminary data.</text>
</comment>
<dbReference type="RefSeq" id="WP_044903558.1">
    <property type="nucleotide sequence ID" value="NZ_JQIF01000007.1"/>
</dbReference>
<evidence type="ECO:0000313" key="3">
    <source>
        <dbReference type="Proteomes" id="UP000030008"/>
    </source>
</evidence>
<accession>A0A099ID09</accession>
<organism evidence="2 3">
    <name type="scientific">Clostridium innocuum</name>
    <dbReference type="NCBI Taxonomy" id="1522"/>
    <lineage>
        <taxon>Bacteria</taxon>
        <taxon>Bacillati</taxon>
        <taxon>Bacillota</taxon>
        <taxon>Clostridia</taxon>
        <taxon>Eubacteriales</taxon>
        <taxon>Clostridiaceae</taxon>
        <taxon>Clostridium</taxon>
    </lineage>
</organism>
<gene>
    <name evidence="2" type="ORF">CIAN88_01480</name>
</gene>
<reference evidence="2 3" key="1">
    <citation type="submission" date="2014-08" db="EMBL/GenBank/DDBJ databases">
        <title>Clostridium innocuum, an unnegligible vancomycin-resistant pathogen causing extra-intestinal infections.</title>
        <authorList>
            <person name="Feng Y."/>
            <person name="Chiu C.-H."/>
        </authorList>
    </citation>
    <scope>NUCLEOTIDE SEQUENCE [LARGE SCALE GENOMIC DNA]</scope>
    <source>
        <strain evidence="2 3">AN88</strain>
    </source>
</reference>
<name>A0A099ID09_CLOIN</name>
<dbReference type="Pfam" id="PF14065">
    <property type="entry name" value="Pvc16_N"/>
    <property type="match status" value="1"/>
</dbReference>